<organism evidence="1 2">
    <name type="scientific">Clostridium grantii DSM 8605</name>
    <dbReference type="NCBI Taxonomy" id="1121316"/>
    <lineage>
        <taxon>Bacteria</taxon>
        <taxon>Bacillati</taxon>
        <taxon>Bacillota</taxon>
        <taxon>Clostridia</taxon>
        <taxon>Eubacteriales</taxon>
        <taxon>Clostridiaceae</taxon>
        <taxon>Clostridium</taxon>
    </lineage>
</organism>
<dbReference type="STRING" id="1121316.SAMN02745207_01649"/>
<dbReference type="RefSeq" id="WP_242950653.1">
    <property type="nucleotide sequence ID" value="NZ_FQXM01000007.1"/>
</dbReference>
<protein>
    <submittedName>
        <fullName evidence="1">Uncharacterized protein</fullName>
    </submittedName>
</protein>
<reference evidence="1 2" key="1">
    <citation type="submission" date="2016-11" db="EMBL/GenBank/DDBJ databases">
        <authorList>
            <person name="Jaros S."/>
            <person name="Januszkiewicz K."/>
            <person name="Wedrychowicz H."/>
        </authorList>
    </citation>
    <scope>NUCLEOTIDE SEQUENCE [LARGE SCALE GENOMIC DNA]</scope>
    <source>
        <strain evidence="1 2">DSM 8605</strain>
    </source>
</reference>
<sequence>MYSSEIMGPLGNIGMTLLASNKDDTTISVPDIGFDFFYDGVNCRSTMKTSGNSWVGFTGSSEQLKVNRRDTRAEKVYYANETINGSQVFRLRWEGDHYYSAYGAYDILWELILYKDSSMVLIIEKITNDGTDSFVNPNVGTITYDFLANKSYTFIPTEDGGRNYTIQEGSYVEANIKYLIVDGTDIKHWDTGSSQYVKISELPITAQAFQSYGDASFHIERTGLVSNNPILKIWSDNESMAVEKIIQTAVPKASLIEMKKDILFNDDYIQGINDALITVENTGSGVIRFILSNDSGVTWKTFYGAWVDIDKNDLNTIKTSGMSINTISSITETEWQTLCGTSKKVRFAFCMEISSTSDVLKINEIRLNYNLI</sequence>
<dbReference type="EMBL" id="FQXM01000007">
    <property type="protein sequence ID" value="SHH59470.1"/>
    <property type="molecule type" value="Genomic_DNA"/>
</dbReference>
<keyword evidence="2" id="KW-1185">Reference proteome</keyword>
<evidence type="ECO:0000313" key="1">
    <source>
        <dbReference type="EMBL" id="SHH59470.1"/>
    </source>
</evidence>
<dbReference type="Proteomes" id="UP000184447">
    <property type="component" value="Unassembled WGS sequence"/>
</dbReference>
<accession>A0A1M5U972</accession>
<gene>
    <name evidence="1" type="ORF">SAMN02745207_01649</name>
</gene>
<name>A0A1M5U972_9CLOT</name>
<evidence type="ECO:0000313" key="2">
    <source>
        <dbReference type="Proteomes" id="UP000184447"/>
    </source>
</evidence>
<proteinExistence type="predicted"/>
<dbReference type="AlphaFoldDB" id="A0A1M5U972"/>